<evidence type="ECO:0000313" key="2">
    <source>
        <dbReference type="Proteomes" id="UP001470230"/>
    </source>
</evidence>
<dbReference type="InterPro" id="IPR015067">
    <property type="entry name" value="DUF1893_TM1506-like"/>
</dbReference>
<dbReference type="Proteomes" id="UP001470230">
    <property type="component" value="Unassembled WGS sequence"/>
</dbReference>
<organism evidence="1 2">
    <name type="scientific">Tritrichomonas musculus</name>
    <dbReference type="NCBI Taxonomy" id="1915356"/>
    <lineage>
        <taxon>Eukaryota</taxon>
        <taxon>Metamonada</taxon>
        <taxon>Parabasalia</taxon>
        <taxon>Tritrichomonadida</taxon>
        <taxon>Tritrichomonadidae</taxon>
        <taxon>Tritrichomonas</taxon>
    </lineage>
</organism>
<dbReference type="Gene3D" id="3.40.140.30">
    <property type="entry name" value="Hypothetical protein TM1506"/>
    <property type="match status" value="1"/>
</dbReference>
<reference evidence="1 2" key="1">
    <citation type="submission" date="2024-04" db="EMBL/GenBank/DDBJ databases">
        <title>Tritrichomonas musculus Genome.</title>
        <authorList>
            <person name="Alves-Ferreira E."/>
            <person name="Grigg M."/>
            <person name="Lorenzi H."/>
            <person name="Galac M."/>
        </authorList>
    </citation>
    <scope>NUCLEOTIDE SEQUENCE [LARGE SCALE GENOMIC DNA]</scope>
    <source>
        <strain evidence="1 2">EAF2021</strain>
    </source>
</reference>
<name>A0ABR2K5X2_9EUKA</name>
<accession>A0ABR2K5X2</accession>
<comment type="caution">
    <text evidence="1">The sequence shown here is derived from an EMBL/GenBank/DDBJ whole genome shotgun (WGS) entry which is preliminary data.</text>
</comment>
<dbReference type="SUPFAM" id="SSF53927">
    <property type="entry name" value="Cytidine deaminase-like"/>
    <property type="match status" value="1"/>
</dbReference>
<sequence>MQADLEKAKSLLIDDRTCVLVRGDETLISKDSGIKPMVGYIDSGKDLTNFSAADKIVGKAAAMLFVLAKIKAVYAQVISDAGFHFLQQNGVHVEYETKTEKIINRAKTGICPMEEATLNCSDPKEALALIKNKMEYLRSLHKKS</sequence>
<dbReference type="Pfam" id="PF08973">
    <property type="entry name" value="TM1506"/>
    <property type="match status" value="1"/>
</dbReference>
<keyword evidence="2" id="KW-1185">Reference proteome</keyword>
<protein>
    <recommendedName>
        <fullName evidence="3">DUF1893 domain-containing protein</fullName>
    </recommendedName>
</protein>
<evidence type="ECO:0008006" key="3">
    <source>
        <dbReference type="Google" id="ProtNLM"/>
    </source>
</evidence>
<proteinExistence type="predicted"/>
<dbReference type="InterPro" id="IPR016193">
    <property type="entry name" value="Cytidine_deaminase-like"/>
</dbReference>
<evidence type="ECO:0000313" key="1">
    <source>
        <dbReference type="EMBL" id="KAK8886176.1"/>
    </source>
</evidence>
<gene>
    <name evidence="1" type="ORF">M9Y10_041636</name>
</gene>
<dbReference type="InterPro" id="IPR037081">
    <property type="entry name" value="Hyp_TM1506"/>
</dbReference>
<dbReference type="EMBL" id="JAPFFF010000007">
    <property type="protein sequence ID" value="KAK8886176.1"/>
    <property type="molecule type" value="Genomic_DNA"/>
</dbReference>